<name>A0ABV9ZGN2_9PSEU</name>
<accession>A0ABV9ZGN2</accession>
<dbReference type="RefSeq" id="WP_378021969.1">
    <property type="nucleotide sequence ID" value="NZ_JBHSKG010000008.1"/>
</dbReference>
<evidence type="ECO:0000313" key="2">
    <source>
        <dbReference type="EMBL" id="MFC5139786.1"/>
    </source>
</evidence>
<feature type="transmembrane region" description="Helical" evidence="1">
    <location>
        <begin position="63"/>
        <end position="83"/>
    </location>
</feature>
<gene>
    <name evidence="2" type="ORF">ACFPK1_16215</name>
</gene>
<organism evidence="2 3">
    <name type="scientific">Actinomycetospora rhizophila</name>
    <dbReference type="NCBI Taxonomy" id="1416876"/>
    <lineage>
        <taxon>Bacteria</taxon>
        <taxon>Bacillati</taxon>
        <taxon>Actinomycetota</taxon>
        <taxon>Actinomycetes</taxon>
        <taxon>Pseudonocardiales</taxon>
        <taxon>Pseudonocardiaceae</taxon>
        <taxon>Actinomycetospora</taxon>
    </lineage>
</organism>
<dbReference type="Proteomes" id="UP001596175">
    <property type="component" value="Unassembled WGS sequence"/>
</dbReference>
<comment type="caution">
    <text evidence="2">The sequence shown here is derived from an EMBL/GenBank/DDBJ whole genome shotgun (WGS) entry which is preliminary data.</text>
</comment>
<dbReference type="EMBL" id="JBHSKG010000008">
    <property type="protein sequence ID" value="MFC5139786.1"/>
    <property type="molecule type" value="Genomic_DNA"/>
</dbReference>
<reference evidence="3" key="1">
    <citation type="journal article" date="2019" name="Int. J. Syst. Evol. Microbiol.">
        <title>The Global Catalogue of Microorganisms (GCM) 10K type strain sequencing project: providing services to taxonomists for standard genome sequencing and annotation.</title>
        <authorList>
            <consortium name="The Broad Institute Genomics Platform"/>
            <consortium name="The Broad Institute Genome Sequencing Center for Infectious Disease"/>
            <person name="Wu L."/>
            <person name="Ma J."/>
        </authorList>
    </citation>
    <scope>NUCLEOTIDE SEQUENCE [LARGE SCALE GENOMIC DNA]</scope>
    <source>
        <strain evidence="3">XZYJ18</strain>
    </source>
</reference>
<proteinExistence type="predicted"/>
<keyword evidence="1" id="KW-0812">Transmembrane</keyword>
<sequence length="175" mass="19767">MKELSDRSLRDLKVEAPDVTVYLSDRRAEAVGTEEMTSFVQNAWARSRQVKDYPVNYGWHEKFPAVSGAVVFTVSGFGLTGYLASTVPDPPTFRYLGTLVVIFACLMLLAYLSYSTNKRQYDALTWAVTQPLTNQEIRDLRDRTTRVPLWSLVVAILAFLVTSFFLILNYLTPGP</sequence>
<evidence type="ECO:0000256" key="1">
    <source>
        <dbReference type="SAM" id="Phobius"/>
    </source>
</evidence>
<feature type="transmembrane region" description="Helical" evidence="1">
    <location>
        <begin position="147"/>
        <end position="171"/>
    </location>
</feature>
<evidence type="ECO:0000313" key="3">
    <source>
        <dbReference type="Proteomes" id="UP001596175"/>
    </source>
</evidence>
<keyword evidence="1" id="KW-1133">Transmembrane helix</keyword>
<feature type="transmembrane region" description="Helical" evidence="1">
    <location>
        <begin position="95"/>
        <end position="114"/>
    </location>
</feature>
<keyword evidence="3" id="KW-1185">Reference proteome</keyword>
<protein>
    <submittedName>
        <fullName evidence="2">Uncharacterized protein</fullName>
    </submittedName>
</protein>
<keyword evidence="1" id="KW-0472">Membrane</keyword>